<dbReference type="InterPro" id="IPR027417">
    <property type="entry name" value="P-loop_NTPase"/>
</dbReference>
<dbReference type="GO" id="GO:0005524">
    <property type="term" value="F:ATP binding"/>
    <property type="evidence" value="ECO:0007669"/>
    <property type="project" value="UniProtKB-UniRule"/>
</dbReference>
<dbReference type="EMBL" id="JAUPEV010000002">
    <property type="protein sequence ID" value="MDO7252723.1"/>
    <property type="molecule type" value="Genomic_DNA"/>
</dbReference>
<accession>A0AA90PIS5</accession>
<proteinExistence type="inferred from homology"/>
<evidence type="ECO:0000256" key="9">
    <source>
        <dbReference type="ARBA" id="ARBA00022777"/>
    </source>
</evidence>
<dbReference type="Proteomes" id="UP001177258">
    <property type="component" value="Unassembled WGS sequence"/>
</dbReference>
<dbReference type="GO" id="GO:0005886">
    <property type="term" value="C:plasma membrane"/>
    <property type="evidence" value="ECO:0007669"/>
    <property type="project" value="TreeGrafter"/>
</dbReference>
<feature type="binding site" evidence="13">
    <location>
        <begin position="56"/>
        <end position="63"/>
    </location>
    <ligand>
        <name>ATP</name>
        <dbReference type="ChEBI" id="CHEBI:30616"/>
    </ligand>
</feature>
<reference evidence="15" key="2">
    <citation type="submission" date="2023-07" db="EMBL/GenBank/DDBJ databases">
        <authorList>
            <person name="Aydin F."/>
            <person name="Tarhane S."/>
            <person name="Saticioglu I.B."/>
            <person name="Karakaya E."/>
            <person name="Abay S."/>
            <person name="Guran O."/>
            <person name="Bozkurt E."/>
            <person name="Uzum N."/>
            <person name="Olgun K."/>
            <person name="Jablonski D."/>
        </authorList>
    </citation>
    <scope>NUCLEOTIDE SEQUENCE</scope>
    <source>
        <strain evidence="15">Faydin-H75</strain>
    </source>
</reference>
<dbReference type="InterPro" id="IPR003758">
    <property type="entry name" value="LpxK"/>
</dbReference>
<keyword evidence="14" id="KW-1133">Transmembrane helix</keyword>
<keyword evidence="14" id="KW-0472">Membrane</keyword>
<evidence type="ECO:0000313" key="17">
    <source>
        <dbReference type="Proteomes" id="UP001177258"/>
    </source>
</evidence>
<keyword evidence="6 13" id="KW-0441">Lipid A biosynthesis</keyword>
<reference evidence="16 18" key="1">
    <citation type="submission" date="2023-07" db="EMBL/GenBank/DDBJ databases">
        <title>Unpublished Manusciprt.</title>
        <authorList>
            <person name="Aydin F."/>
            <person name="Tarhane S."/>
            <person name="Saticioglu I.B."/>
            <person name="Karakaya E."/>
            <person name="Abay S."/>
            <person name="Guran O."/>
            <person name="Bozkurt E."/>
            <person name="Uzum N."/>
            <person name="Olgun K."/>
            <person name="Jablonski D."/>
        </authorList>
    </citation>
    <scope>NUCLEOTIDE SEQUENCE</scope>
    <source>
        <strain evidence="18">faydin-H75</strain>
        <strain evidence="16">Faydin-H76</strain>
    </source>
</reference>
<evidence type="ECO:0000256" key="11">
    <source>
        <dbReference type="ARBA" id="ARBA00023098"/>
    </source>
</evidence>
<evidence type="ECO:0000313" key="18">
    <source>
        <dbReference type="Proteomes" id="UP001240777"/>
    </source>
</evidence>
<evidence type="ECO:0000256" key="2">
    <source>
        <dbReference type="ARBA" id="ARBA00004870"/>
    </source>
</evidence>
<dbReference type="HAMAP" id="MF_00409">
    <property type="entry name" value="LpxK"/>
    <property type="match status" value="1"/>
</dbReference>
<dbReference type="GO" id="GO:0009029">
    <property type="term" value="F:lipid-A 4'-kinase activity"/>
    <property type="evidence" value="ECO:0007669"/>
    <property type="project" value="UniProtKB-UniRule"/>
</dbReference>
<gene>
    <name evidence="13" type="primary">lpxK</name>
    <name evidence="15" type="ORF">Q5I04_02160</name>
    <name evidence="16" type="ORF">Q5I06_02165</name>
</gene>
<dbReference type="GO" id="GO:0009245">
    <property type="term" value="P:lipid A biosynthetic process"/>
    <property type="evidence" value="ECO:0007669"/>
    <property type="project" value="UniProtKB-UniRule"/>
</dbReference>
<dbReference type="PANTHER" id="PTHR42724:SF1">
    <property type="entry name" value="TETRAACYLDISACCHARIDE 4'-KINASE, MITOCHONDRIAL-RELATED"/>
    <property type="match status" value="1"/>
</dbReference>
<comment type="similarity">
    <text evidence="13">Belongs to the LpxK family.</text>
</comment>
<comment type="function">
    <text evidence="1 13">Transfers the gamma-phosphate of ATP to the 4'-position of a tetraacyldisaccharide 1-phosphate intermediate (termed DS-1-P) to form tetraacyldisaccharide 1,4'-bis-phosphate (lipid IVA).</text>
</comment>
<feature type="transmembrane region" description="Helical" evidence="14">
    <location>
        <begin position="17"/>
        <end position="35"/>
    </location>
</feature>
<keyword evidence="14" id="KW-0812">Transmembrane</keyword>
<keyword evidence="7 13" id="KW-0808">Transferase</keyword>
<dbReference type="EMBL" id="JAUYZK010000002">
    <property type="protein sequence ID" value="MDP2538591.1"/>
    <property type="molecule type" value="Genomic_DNA"/>
</dbReference>
<dbReference type="NCBIfam" id="NF001892">
    <property type="entry name" value="PRK00652.1-5"/>
    <property type="match status" value="1"/>
</dbReference>
<sequence>MRFIDRYFYKPSFLQKIISFILLPISWLYCMASVLRRKISRFADFKIPIISIGNLIAGGSGKTPFIMEIAKEYIDVAIISRGYKRKSKGVVIVSQNGKIICTQKESGDEAYLMAKRLKNASVIVSKNRNLGIQKAKEIGCKIIFLDDGFRFNFKKLNVLLKPKLEPYFRFCIPSGIYRERPSLYKTADILAIEGIDYKRKVKIVNQTQRMLLVTAIANPSRLDEYLPNIVGKIILGDHSDFNIDKLQLEVQKHGATSILVTQKDEVKLKECPIPISLIELELEINPTIKEAIAEYIHSQSNL</sequence>
<protein>
    <recommendedName>
        <fullName evidence="4 13">Tetraacyldisaccharide 4'-kinase</fullName>
        <ecNumber evidence="3 13">2.7.1.130</ecNumber>
    </recommendedName>
    <alternativeName>
        <fullName evidence="12 13">Lipid A 4'-kinase</fullName>
    </alternativeName>
</protein>
<dbReference type="Proteomes" id="UP001240777">
    <property type="component" value="Unassembled WGS sequence"/>
</dbReference>
<evidence type="ECO:0000256" key="5">
    <source>
        <dbReference type="ARBA" id="ARBA00022516"/>
    </source>
</evidence>
<dbReference type="PANTHER" id="PTHR42724">
    <property type="entry name" value="TETRAACYLDISACCHARIDE 4'-KINASE"/>
    <property type="match status" value="1"/>
</dbReference>
<keyword evidence="8 13" id="KW-0547">Nucleotide-binding</keyword>
<keyword evidence="18" id="KW-1185">Reference proteome</keyword>
<evidence type="ECO:0000256" key="4">
    <source>
        <dbReference type="ARBA" id="ARBA00016436"/>
    </source>
</evidence>
<dbReference type="RefSeq" id="WP_305516563.1">
    <property type="nucleotide sequence ID" value="NZ_JAUPEV010000002.1"/>
</dbReference>
<evidence type="ECO:0000256" key="3">
    <source>
        <dbReference type="ARBA" id="ARBA00012071"/>
    </source>
</evidence>
<dbReference type="AlphaFoldDB" id="A0AA90PIS5"/>
<comment type="catalytic activity">
    <reaction evidence="13">
        <text>a lipid A disaccharide + ATP = a lipid IVA + ADP + H(+)</text>
        <dbReference type="Rhea" id="RHEA:67840"/>
        <dbReference type="ChEBI" id="CHEBI:15378"/>
        <dbReference type="ChEBI" id="CHEBI:30616"/>
        <dbReference type="ChEBI" id="CHEBI:176343"/>
        <dbReference type="ChEBI" id="CHEBI:176425"/>
        <dbReference type="ChEBI" id="CHEBI:456216"/>
        <dbReference type="EC" id="2.7.1.130"/>
    </reaction>
</comment>
<dbReference type="Pfam" id="PF02606">
    <property type="entry name" value="LpxK"/>
    <property type="match status" value="2"/>
</dbReference>
<evidence type="ECO:0000256" key="6">
    <source>
        <dbReference type="ARBA" id="ARBA00022556"/>
    </source>
</evidence>
<dbReference type="EC" id="2.7.1.130" evidence="3 13"/>
<evidence type="ECO:0000313" key="15">
    <source>
        <dbReference type="EMBL" id="MDO7252723.1"/>
    </source>
</evidence>
<keyword evidence="10 13" id="KW-0067">ATP-binding</keyword>
<evidence type="ECO:0000256" key="8">
    <source>
        <dbReference type="ARBA" id="ARBA00022741"/>
    </source>
</evidence>
<evidence type="ECO:0000256" key="13">
    <source>
        <dbReference type="HAMAP-Rule" id="MF_00409"/>
    </source>
</evidence>
<dbReference type="NCBIfam" id="TIGR00682">
    <property type="entry name" value="lpxK"/>
    <property type="match status" value="1"/>
</dbReference>
<comment type="caution">
    <text evidence="16">The sequence shown here is derived from an EMBL/GenBank/DDBJ whole genome shotgun (WGS) entry which is preliminary data.</text>
</comment>
<comment type="pathway">
    <text evidence="2 13">Glycolipid biosynthesis; lipid IV(A) biosynthesis; lipid IV(A) from (3R)-3-hydroxytetradecanoyl-[acyl-carrier-protein] and UDP-N-acetyl-alpha-D-glucosamine: step 6/6.</text>
</comment>
<evidence type="ECO:0000256" key="14">
    <source>
        <dbReference type="SAM" id="Phobius"/>
    </source>
</evidence>
<evidence type="ECO:0000256" key="10">
    <source>
        <dbReference type="ARBA" id="ARBA00022840"/>
    </source>
</evidence>
<keyword evidence="11 13" id="KW-0443">Lipid metabolism</keyword>
<evidence type="ECO:0000256" key="1">
    <source>
        <dbReference type="ARBA" id="ARBA00002274"/>
    </source>
</evidence>
<keyword evidence="9 13" id="KW-0418">Kinase</keyword>
<evidence type="ECO:0000256" key="7">
    <source>
        <dbReference type="ARBA" id="ARBA00022679"/>
    </source>
</evidence>
<organism evidence="16 17">
    <name type="scientific">Helicobacter cappadocius</name>
    <dbReference type="NCBI Taxonomy" id="3063998"/>
    <lineage>
        <taxon>Bacteria</taxon>
        <taxon>Pseudomonadati</taxon>
        <taxon>Campylobacterota</taxon>
        <taxon>Epsilonproteobacteria</taxon>
        <taxon>Campylobacterales</taxon>
        <taxon>Helicobacteraceae</taxon>
        <taxon>Helicobacter</taxon>
    </lineage>
</organism>
<evidence type="ECO:0000313" key="16">
    <source>
        <dbReference type="EMBL" id="MDP2538591.1"/>
    </source>
</evidence>
<name>A0AA90PIS5_9HELI</name>
<keyword evidence="5 13" id="KW-0444">Lipid biosynthesis</keyword>
<reference evidence="15 17" key="3">
    <citation type="journal article" date="2024" name="Syst. Appl. Microbiol.">
        <title>Helicobacter cappadocius sp. nov., from lizards: The first psychrotrophic Helicobacter species.</title>
        <authorList>
            <person name="Aydin F."/>
            <person name="Tarhane S."/>
            <person name="Karakaya E."/>
            <person name="Abay S."/>
            <person name="Kayman T."/>
            <person name="Guran O."/>
            <person name="Bozkurt E."/>
            <person name="Uzum N."/>
            <person name="Avci A."/>
            <person name="Olgun K."/>
            <person name="Jablonski D."/>
            <person name="Guran C."/>
            <person name="Burcin Saticioglu I."/>
        </authorList>
    </citation>
    <scope>NUCLEOTIDE SEQUENCE [LARGE SCALE GENOMIC DNA]</scope>
    <source>
        <strain evidence="15">Faydin-H75</strain>
        <strain evidence="17">faydin-H76</strain>
    </source>
</reference>
<evidence type="ECO:0000256" key="12">
    <source>
        <dbReference type="ARBA" id="ARBA00029757"/>
    </source>
</evidence>
<dbReference type="GO" id="GO:0009244">
    <property type="term" value="P:lipopolysaccharide core region biosynthetic process"/>
    <property type="evidence" value="ECO:0007669"/>
    <property type="project" value="TreeGrafter"/>
</dbReference>
<dbReference type="SUPFAM" id="SSF52540">
    <property type="entry name" value="P-loop containing nucleoside triphosphate hydrolases"/>
    <property type="match status" value="1"/>
</dbReference>